<evidence type="ECO:0000313" key="8">
    <source>
        <dbReference type="Proteomes" id="UP001396334"/>
    </source>
</evidence>
<dbReference type="CDD" id="cd10017">
    <property type="entry name" value="B3_DNA"/>
    <property type="match status" value="1"/>
</dbReference>
<keyword evidence="2" id="KW-0805">Transcription regulation</keyword>
<name>A0ABR2QLQ3_9ROSI</name>
<evidence type="ECO:0000256" key="4">
    <source>
        <dbReference type="ARBA" id="ARBA00023163"/>
    </source>
</evidence>
<evidence type="ECO:0000256" key="3">
    <source>
        <dbReference type="ARBA" id="ARBA00023125"/>
    </source>
</evidence>
<dbReference type="InterPro" id="IPR015300">
    <property type="entry name" value="DNA-bd_pseudobarrel_sf"/>
</dbReference>
<accession>A0ABR2QLQ3</accession>
<dbReference type="InterPro" id="IPR003340">
    <property type="entry name" value="B3_DNA-bd"/>
</dbReference>
<comment type="subcellular location">
    <subcellularLocation>
        <location evidence="1">Nucleus</location>
    </subcellularLocation>
</comment>
<dbReference type="Proteomes" id="UP001396334">
    <property type="component" value="Unassembled WGS sequence"/>
</dbReference>
<feature type="domain" description="TF-B3" evidence="6">
    <location>
        <begin position="50"/>
        <end position="106"/>
    </location>
</feature>
<evidence type="ECO:0000259" key="6">
    <source>
        <dbReference type="PROSITE" id="PS50863"/>
    </source>
</evidence>
<keyword evidence="8" id="KW-1185">Reference proteome</keyword>
<keyword evidence="4" id="KW-0804">Transcription</keyword>
<evidence type="ECO:0000256" key="2">
    <source>
        <dbReference type="ARBA" id="ARBA00023015"/>
    </source>
</evidence>
<evidence type="ECO:0000313" key="7">
    <source>
        <dbReference type="EMBL" id="KAK9001598.1"/>
    </source>
</evidence>
<keyword evidence="5" id="KW-0539">Nucleus</keyword>
<sequence>MASPNTKLFSKKLSKTDAKKRLAVPTRSMCSLPSFNGSHAIGIGLVSGTKTWPIQYTISKNGPNRRPSFTSGWTQFVACNGLKCGDGISLYKVGSFLYRVEVEEKPVDASGVLSCFTFPSKAKTRVKPSSPVSGLAGEGGEAAEMRLFANRHGD</sequence>
<protein>
    <recommendedName>
        <fullName evidence="6">TF-B3 domain-containing protein</fullName>
    </recommendedName>
</protein>
<comment type="caution">
    <text evidence="7">The sequence shown here is derived from an EMBL/GenBank/DDBJ whole genome shotgun (WGS) entry which is preliminary data.</text>
</comment>
<dbReference type="Gene3D" id="2.40.330.10">
    <property type="entry name" value="DNA-binding pseudobarrel domain"/>
    <property type="match status" value="1"/>
</dbReference>
<proteinExistence type="predicted"/>
<reference evidence="7 8" key="1">
    <citation type="journal article" date="2024" name="G3 (Bethesda)">
        <title>Genome assembly of Hibiscus sabdariffa L. provides insights into metabolisms of medicinal natural products.</title>
        <authorList>
            <person name="Kim T."/>
        </authorList>
    </citation>
    <scope>NUCLEOTIDE SEQUENCE [LARGE SCALE GENOMIC DNA]</scope>
    <source>
        <strain evidence="7">TK-2024</strain>
        <tissue evidence="7">Old leaves</tissue>
    </source>
</reference>
<keyword evidence="3" id="KW-0238">DNA-binding</keyword>
<evidence type="ECO:0000256" key="5">
    <source>
        <dbReference type="ARBA" id="ARBA00023242"/>
    </source>
</evidence>
<dbReference type="EMBL" id="JBBPBN010000036">
    <property type="protein sequence ID" value="KAK9001598.1"/>
    <property type="molecule type" value="Genomic_DNA"/>
</dbReference>
<organism evidence="7 8">
    <name type="scientific">Hibiscus sabdariffa</name>
    <name type="common">roselle</name>
    <dbReference type="NCBI Taxonomy" id="183260"/>
    <lineage>
        <taxon>Eukaryota</taxon>
        <taxon>Viridiplantae</taxon>
        <taxon>Streptophyta</taxon>
        <taxon>Embryophyta</taxon>
        <taxon>Tracheophyta</taxon>
        <taxon>Spermatophyta</taxon>
        <taxon>Magnoliopsida</taxon>
        <taxon>eudicotyledons</taxon>
        <taxon>Gunneridae</taxon>
        <taxon>Pentapetalae</taxon>
        <taxon>rosids</taxon>
        <taxon>malvids</taxon>
        <taxon>Malvales</taxon>
        <taxon>Malvaceae</taxon>
        <taxon>Malvoideae</taxon>
        <taxon>Hibiscus</taxon>
    </lineage>
</organism>
<dbReference type="PROSITE" id="PS50863">
    <property type="entry name" value="B3"/>
    <property type="match status" value="1"/>
</dbReference>
<gene>
    <name evidence="7" type="ORF">V6N11_083378</name>
</gene>
<dbReference type="SUPFAM" id="SSF101936">
    <property type="entry name" value="DNA-binding pseudobarrel domain"/>
    <property type="match status" value="1"/>
</dbReference>
<evidence type="ECO:0000256" key="1">
    <source>
        <dbReference type="ARBA" id="ARBA00004123"/>
    </source>
</evidence>